<dbReference type="SMART" id="SM00409">
    <property type="entry name" value="IG"/>
    <property type="match status" value="2"/>
</dbReference>
<dbReference type="EMBL" id="JANEYF010001344">
    <property type="protein sequence ID" value="KAJ8964500.1"/>
    <property type="molecule type" value="Genomic_DNA"/>
</dbReference>
<dbReference type="InterPro" id="IPR036445">
    <property type="entry name" value="GPCR_2_extracell_dom_sf"/>
</dbReference>
<keyword evidence="4" id="KW-1133">Transmembrane helix</keyword>
<reference evidence="7" key="1">
    <citation type="journal article" date="2023" name="Insect Mol. Biol.">
        <title>Genome sequencing provides insights into the evolution of gene families encoding plant cell wall-degrading enzymes in longhorned beetles.</title>
        <authorList>
            <person name="Shin N.R."/>
            <person name="Okamura Y."/>
            <person name="Kirsch R."/>
            <person name="Pauchet Y."/>
        </authorList>
    </citation>
    <scope>NUCLEOTIDE SEQUENCE</scope>
    <source>
        <strain evidence="7">RBIC_L_NR</strain>
    </source>
</reference>
<comment type="similarity">
    <text evidence="1">Belongs to the G-protein coupled receptor 2 family. Adhesion G-protein coupled receptor (ADGR) subfamily.</text>
</comment>
<evidence type="ECO:0000259" key="6">
    <source>
        <dbReference type="PROSITE" id="PS50835"/>
    </source>
</evidence>
<dbReference type="Gene3D" id="2.60.220.50">
    <property type="match status" value="1"/>
</dbReference>
<dbReference type="PANTHER" id="PTHR45813">
    <property type="entry name" value="IG-LIKE DOMAIN-CONTAINING PROTEIN"/>
    <property type="match status" value="1"/>
</dbReference>
<feature type="domain" description="Ig-like" evidence="6">
    <location>
        <begin position="101"/>
        <end position="194"/>
    </location>
</feature>
<feature type="transmembrane region" description="Helical" evidence="4">
    <location>
        <begin position="566"/>
        <end position="583"/>
    </location>
</feature>
<feature type="transmembrane region" description="Helical" evidence="4">
    <location>
        <begin position="630"/>
        <end position="650"/>
    </location>
</feature>
<keyword evidence="4" id="KW-0472">Membrane</keyword>
<dbReference type="InterPro" id="IPR036179">
    <property type="entry name" value="Ig-like_dom_sf"/>
</dbReference>
<evidence type="ECO:0008006" key="9">
    <source>
        <dbReference type="Google" id="ProtNLM"/>
    </source>
</evidence>
<feature type="domain" description="Ig-like" evidence="6">
    <location>
        <begin position="1"/>
        <end position="92"/>
    </location>
</feature>
<feature type="transmembrane region" description="Helical" evidence="4">
    <location>
        <begin position="589"/>
        <end position="609"/>
    </location>
</feature>
<dbReference type="PANTHER" id="PTHR45813:SF8">
    <property type="entry name" value="IG-LIKE DOMAIN-CONTAINING PROTEIN"/>
    <property type="match status" value="1"/>
</dbReference>
<feature type="region of interest" description="Disordered" evidence="3">
    <location>
        <begin position="808"/>
        <end position="827"/>
    </location>
</feature>
<comment type="caution">
    <text evidence="7">The sequence shown here is derived from an EMBL/GenBank/DDBJ whole genome shotgun (WGS) entry which is preliminary data.</text>
</comment>
<evidence type="ECO:0000256" key="2">
    <source>
        <dbReference type="ARBA" id="ARBA00023180"/>
    </source>
</evidence>
<dbReference type="InterPro" id="IPR013783">
    <property type="entry name" value="Ig-like_fold"/>
</dbReference>
<feature type="transmembrane region" description="Helical" evidence="4">
    <location>
        <begin position="670"/>
        <end position="691"/>
    </location>
</feature>
<dbReference type="Gene3D" id="4.10.1240.10">
    <property type="entry name" value="GPCR, family 2, extracellular hormone receptor domain"/>
    <property type="match status" value="1"/>
</dbReference>
<dbReference type="InterPro" id="IPR051587">
    <property type="entry name" value="Adhesion_GPCR"/>
</dbReference>
<evidence type="ECO:0000256" key="4">
    <source>
        <dbReference type="SAM" id="Phobius"/>
    </source>
</evidence>
<dbReference type="InterPro" id="IPR001879">
    <property type="entry name" value="GPCR_2_extracellular_dom"/>
</dbReference>
<dbReference type="GO" id="GO:0004930">
    <property type="term" value="F:G protein-coupled receptor activity"/>
    <property type="evidence" value="ECO:0007669"/>
    <property type="project" value="InterPro"/>
</dbReference>
<sequence length="1021" mass="115449">SVDINQAGIIRENDEFILSCVARGSPTMTFRWFKDGIFINVTSTSRKWIKLIKDPHMADQYTALLAVERAHNYDEGTFTCQVEDFNIQQCLSKQVKVGRRPLVKIEPMSLTVRKGENFTIKCVTLEENGGAGSKYTYSWTKNKELLPVRTETEKYEVLYPSGTILQVFNAEKDVQYSCLVQDETTSSEQDVPVYVVDREGVYTCPGEIFLEMLWPETAPDTNSILDCPKGYVGVAKRYCSLRDGRRPAWGLPNFSECTHYDLQDIYVQFEQLRLGYVTTTPEDVLRGFLNYLKKKNPHNILPGEGARVLFLTQEVILLIKKTKELYRPISNITNSVFSIIDRILLSHNSLTKPAEIRLLQELINDHLSTIALALISQNKTNTVHLHLDTIDLTILNITHSNDNYFHIPQYIPKIQSEDGSELEYELYSQIISVLPLPDLFDIYPIAVDFKHELNNNLNWSNGETWSVKCAYADPSTFTYTWDIYSCYTETLNDMKTRCMCPKSGIFALLLTMTPPTVINEENNPRRYILIIGCSLCMVLALFTTACLATSCWILRRSCLVALKLQCSVSVFAAGLLFVLATITGPPQNYFMTFITTLEAFLLLGMSSHLSKLLIVFTELIQLPKPMASKYTVIGIISGVTIITVFGSHLAYRTMDIKLKSWWMIRGTLAFDIFVTVSSIISILFIFIYVIVMRKLKELMVIHEKHTKPIKKRVALIKRSGYLFTTITLLSVSSIIYINYPNKLWSVYQFSIYNGIVNECGPHMKPDCQQFTLRASENLKPATISKSQSITATFESCLHTSTSFCDSHNEATREKTQPPLEHYNSSPQTFRKYPNLPTTCSHSPDILASKVCVELDLVASSLQSSNKLHPIALSEPPRRIIYPPKVIITPDDAIAKILETETVVVQPERERTQPDGHDESITVEKTIKTLEENIKSIEEVVPEASSSTTASGDKLDGMLDSICHDLDFLLNRSDEVDSGIPNSTLRRVSKPPGASVKHKIPEELLKDETTNIPESITLRTNC</sequence>
<dbReference type="InterPro" id="IPR003599">
    <property type="entry name" value="Ig_sub"/>
</dbReference>
<dbReference type="Gene3D" id="2.60.40.10">
    <property type="entry name" value="Immunoglobulins"/>
    <property type="match status" value="2"/>
</dbReference>
<dbReference type="GO" id="GO:0016020">
    <property type="term" value="C:membrane"/>
    <property type="evidence" value="ECO:0007669"/>
    <property type="project" value="InterPro"/>
</dbReference>
<feature type="non-terminal residue" evidence="7">
    <location>
        <position position="1"/>
    </location>
</feature>
<feature type="domain" description="G-protein coupled receptors family 2 profile 1" evidence="5">
    <location>
        <begin position="177"/>
        <end position="261"/>
    </location>
</feature>
<keyword evidence="2" id="KW-0325">Glycoprotein</keyword>
<dbReference type="PROSITE" id="PS50835">
    <property type="entry name" value="IG_LIKE"/>
    <property type="match status" value="2"/>
</dbReference>
<evidence type="ECO:0000256" key="3">
    <source>
        <dbReference type="SAM" id="MobiDB-lite"/>
    </source>
</evidence>
<keyword evidence="8" id="KW-1185">Reference proteome</keyword>
<organism evidence="7 8">
    <name type="scientific">Rhamnusium bicolor</name>
    <dbReference type="NCBI Taxonomy" id="1586634"/>
    <lineage>
        <taxon>Eukaryota</taxon>
        <taxon>Metazoa</taxon>
        <taxon>Ecdysozoa</taxon>
        <taxon>Arthropoda</taxon>
        <taxon>Hexapoda</taxon>
        <taxon>Insecta</taxon>
        <taxon>Pterygota</taxon>
        <taxon>Neoptera</taxon>
        <taxon>Endopterygota</taxon>
        <taxon>Coleoptera</taxon>
        <taxon>Polyphaga</taxon>
        <taxon>Cucujiformia</taxon>
        <taxon>Chrysomeloidea</taxon>
        <taxon>Cerambycidae</taxon>
        <taxon>Lepturinae</taxon>
        <taxon>Rhagiini</taxon>
        <taxon>Rhamnusium</taxon>
    </lineage>
</organism>
<dbReference type="Pfam" id="PF13927">
    <property type="entry name" value="Ig_3"/>
    <property type="match status" value="1"/>
</dbReference>
<feature type="transmembrane region" description="Helical" evidence="4">
    <location>
        <begin position="720"/>
        <end position="739"/>
    </location>
</feature>
<gene>
    <name evidence="7" type="ORF">NQ314_004788</name>
</gene>
<dbReference type="AlphaFoldDB" id="A0AAV8ZIG0"/>
<feature type="transmembrane region" description="Helical" evidence="4">
    <location>
        <begin position="527"/>
        <end position="554"/>
    </location>
</feature>
<dbReference type="GO" id="GO:0007189">
    <property type="term" value="P:adenylate cyclase-activating G protein-coupled receptor signaling pathway"/>
    <property type="evidence" value="ECO:0007669"/>
    <property type="project" value="TreeGrafter"/>
</dbReference>
<proteinExistence type="inferred from homology"/>
<keyword evidence="4" id="KW-0812">Transmembrane</keyword>
<accession>A0AAV8ZIG0</accession>
<dbReference type="SUPFAM" id="SSF48726">
    <property type="entry name" value="Immunoglobulin"/>
    <property type="match status" value="2"/>
</dbReference>
<evidence type="ECO:0000259" key="5">
    <source>
        <dbReference type="PROSITE" id="PS50227"/>
    </source>
</evidence>
<protein>
    <recommendedName>
        <fullName evidence="9">Brain-specific angiogenesis inhibitor 1</fullName>
    </recommendedName>
</protein>
<dbReference type="InterPro" id="IPR046338">
    <property type="entry name" value="GAIN_dom_sf"/>
</dbReference>
<name>A0AAV8ZIG0_9CUCU</name>
<dbReference type="PROSITE" id="PS50227">
    <property type="entry name" value="G_PROTEIN_RECEP_F2_3"/>
    <property type="match status" value="1"/>
</dbReference>
<evidence type="ECO:0000313" key="8">
    <source>
        <dbReference type="Proteomes" id="UP001162156"/>
    </source>
</evidence>
<dbReference type="Proteomes" id="UP001162156">
    <property type="component" value="Unassembled WGS sequence"/>
</dbReference>
<dbReference type="InterPro" id="IPR007110">
    <property type="entry name" value="Ig-like_dom"/>
</dbReference>
<evidence type="ECO:0000313" key="7">
    <source>
        <dbReference type="EMBL" id="KAJ8964500.1"/>
    </source>
</evidence>
<evidence type="ECO:0000256" key="1">
    <source>
        <dbReference type="ARBA" id="ARBA00007343"/>
    </source>
</evidence>